<dbReference type="AlphaFoldDB" id="A0A8H4NQ04"/>
<name>A0A8H4NQ04_9HYPO</name>
<dbReference type="Pfam" id="PF20174">
    <property type="entry name" value="DUF6540"/>
    <property type="match status" value="1"/>
</dbReference>
<protein>
    <submittedName>
        <fullName evidence="1">Uncharacterized protein</fullName>
    </submittedName>
</protein>
<proteinExistence type="predicted"/>
<evidence type="ECO:0000313" key="1">
    <source>
        <dbReference type="EMBL" id="KAF4446729.1"/>
    </source>
</evidence>
<comment type="caution">
    <text evidence="1">The sequence shown here is derived from an EMBL/GenBank/DDBJ whole genome shotgun (WGS) entry which is preliminary data.</text>
</comment>
<dbReference type="OrthoDB" id="4135672at2759"/>
<gene>
    <name evidence="1" type="ORF">F53441_9662</name>
</gene>
<reference evidence="1" key="1">
    <citation type="submission" date="2020-01" db="EMBL/GenBank/DDBJ databases">
        <title>Identification and distribution of gene clusters putatively required for synthesis of sphingolipid metabolism inhibitors in phylogenetically diverse species of the filamentous fungus Fusarium.</title>
        <authorList>
            <person name="Kim H.-S."/>
            <person name="Busman M."/>
            <person name="Brown D.W."/>
            <person name="Divon H."/>
            <person name="Uhlig S."/>
            <person name="Proctor R.H."/>
        </authorList>
    </citation>
    <scope>NUCLEOTIDE SEQUENCE</scope>
    <source>
        <strain evidence="1">NRRL 53441</strain>
    </source>
</reference>
<keyword evidence="2" id="KW-1185">Reference proteome</keyword>
<evidence type="ECO:0000313" key="2">
    <source>
        <dbReference type="Proteomes" id="UP000605986"/>
    </source>
</evidence>
<dbReference type="InterPro" id="IPR046670">
    <property type="entry name" value="DUF6540"/>
</dbReference>
<accession>A0A8H4NQ04</accession>
<dbReference type="EMBL" id="JAADJG010000445">
    <property type="protein sequence ID" value="KAF4446729.1"/>
    <property type="molecule type" value="Genomic_DNA"/>
</dbReference>
<sequence>MAHPVYKVKSTLSLPDPHMPPGRLHHAIFVETNENGSGIIYEVTGDVTSIGGMTYESTNAPSPKESENFHSMDLLGYRNLDIPLEKWNSILSSLPAPPQQKVANTKKQGQVEPFKEKISDSEYIFYEPGDEKRPLWKCTEWIEQYAIPALWEHNLIQRDGSSQA</sequence>
<dbReference type="Proteomes" id="UP000605986">
    <property type="component" value="Unassembled WGS sequence"/>
</dbReference>
<organism evidence="1 2">
    <name type="scientific">Fusarium austroafricanum</name>
    <dbReference type="NCBI Taxonomy" id="2364996"/>
    <lineage>
        <taxon>Eukaryota</taxon>
        <taxon>Fungi</taxon>
        <taxon>Dikarya</taxon>
        <taxon>Ascomycota</taxon>
        <taxon>Pezizomycotina</taxon>
        <taxon>Sordariomycetes</taxon>
        <taxon>Hypocreomycetidae</taxon>
        <taxon>Hypocreales</taxon>
        <taxon>Nectriaceae</taxon>
        <taxon>Fusarium</taxon>
        <taxon>Fusarium concolor species complex</taxon>
    </lineage>
</organism>